<dbReference type="InterPro" id="IPR016024">
    <property type="entry name" value="ARM-type_fold"/>
</dbReference>
<dbReference type="Gene3D" id="1.25.10.10">
    <property type="entry name" value="Leucine-rich Repeat Variant"/>
    <property type="match status" value="1"/>
</dbReference>
<dbReference type="RefSeq" id="XP_033462846.1">
    <property type="nucleotide sequence ID" value="XM_033600804.1"/>
</dbReference>
<dbReference type="GO" id="GO:0005886">
    <property type="term" value="C:plasma membrane"/>
    <property type="evidence" value="ECO:0007669"/>
    <property type="project" value="TreeGrafter"/>
</dbReference>
<dbReference type="InterPro" id="IPR050868">
    <property type="entry name" value="ELMO_domain-containing"/>
</dbReference>
<dbReference type="InterPro" id="IPR011993">
    <property type="entry name" value="PH-like_dom_sf"/>
</dbReference>
<evidence type="ECO:0000256" key="3">
    <source>
        <dbReference type="ARBA" id="ARBA00023036"/>
    </source>
</evidence>
<dbReference type="InterPro" id="IPR024574">
    <property type="entry name" value="ELMO_ARM"/>
</dbReference>
<dbReference type="Pfam" id="PF16457">
    <property type="entry name" value="PH_12"/>
    <property type="match status" value="1"/>
</dbReference>
<dbReference type="GO" id="GO:0007015">
    <property type="term" value="P:actin filament organization"/>
    <property type="evidence" value="ECO:0007669"/>
    <property type="project" value="TreeGrafter"/>
</dbReference>
<sequence>MEDPPDVAMLIAGLMSENESSQKYAVFRLQSLLVDPEFSDIFIRVDGLEPLRQAVLDTTGNTQAYALGSLNVLLDQGLAWEVCDEEILETVVSLAISHPLVNLVRNALSLLVHVVSRPPPTSNNSEHAAEHGLKAIKPALDKHPDFLESLVQRLSASDHTLCANALQLVNALMRDAVAQGGEHEWPKFIKRLQDLGVIGSVGLLMRGEAASDIDSTLATAILEFQSLTKVLLRKWKEVAVNVELSEHKRALKTIHLLSKPEPYVPPPVDPKNPEAKPRKHHPEKWRRLGFETESPAWEFDETGYLGIMDLVDYCRRNEDTYQKTLLEQSMQPKEKRCPVAHASLSVTMILYEHFEIDAADPDAPVSVDLDVDVDRLYKPLLLQWGRLHTAALNTFLRLWKDAGAEQEDYYKIEELVRIVTERTLGLVDRKTEIATVEEDLRVASLSSARSWQMENLDEVYQDAWGPHLVQVREQLHSESLLFMKEQRIRCLLAGAWFPTAPAGGPSAWRYVRLSPQRRWLHHQTFAAKGTSDEPLPLEQLPEKIDLDAVTSVTSNVTSNANGLTNGHSSLAASFTDSNPVRASISTVASRIRDSSETLRGAAAAPYPDTKLTILGTTGQPGDSIERPLLDLHPPTAHLASEWLDGLLMLLGQAPMTKETTDLVSMMEDWGVRLRILNLRWEDVDWEGLESVNSAGGKADVEISENQAGKFKVREVPSRDGLEGEEFWYAMPEN</sequence>
<evidence type="ECO:0000256" key="4">
    <source>
        <dbReference type="ARBA" id="ARBA00024863"/>
    </source>
</evidence>
<dbReference type="Pfam" id="PF11841">
    <property type="entry name" value="ELMO_ARM"/>
    <property type="match status" value="1"/>
</dbReference>
<dbReference type="InterPro" id="IPR001849">
    <property type="entry name" value="PH_domain"/>
</dbReference>
<dbReference type="SUPFAM" id="SSF48371">
    <property type="entry name" value="ARM repeat"/>
    <property type="match status" value="1"/>
</dbReference>
<feature type="region of interest" description="Disordered" evidence="5">
    <location>
        <begin position="262"/>
        <end position="282"/>
    </location>
</feature>
<keyword evidence="1" id="KW-0053">Apoptosis</keyword>
<dbReference type="Pfam" id="PF04727">
    <property type="entry name" value="ELMO_CED12"/>
    <property type="match status" value="1"/>
</dbReference>
<reference evidence="8" key="1">
    <citation type="submission" date="2020-01" db="EMBL/GenBank/DDBJ databases">
        <authorList>
            <consortium name="DOE Joint Genome Institute"/>
            <person name="Haridas S."/>
            <person name="Albert R."/>
            <person name="Binder M."/>
            <person name="Bloem J."/>
            <person name="Labutti K."/>
            <person name="Salamov A."/>
            <person name="Andreopoulos B."/>
            <person name="Baker S.E."/>
            <person name="Barry K."/>
            <person name="Bills G."/>
            <person name="Bluhm B.H."/>
            <person name="Cannon C."/>
            <person name="Castanera R."/>
            <person name="Culley D.E."/>
            <person name="Daum C."/>
            <person name="Ezra D."/>
            <person name="Gonzalez J.B."/>
            <person name="Henrissat B."/>
            <person name="Kuo A."/>
            <person name="Liang C."/>
            <person name="Lipzen A."/>
            <person name="Lutzoni F."/>
            <person name="Magnuson J."/>
            <person name="Mondo S."/>
            <person name="Nolan M."/>
            <person name="Ohm R."/>
            <person name="Pangilinan J."/>
            <person name="Park H.-J."/>
            <person name="Ramirez L."/>
            <person name="Alfaro M."/>
            <person name="Sun H."/>
            <person name="Tritt A."/>
            <person name="Yoshinaga Y."/>
            <person name="Zwiers L.-H."/>
            <person name="Turgeon B.G."/>
            <person name="Goodwin S.B."/>
            <person name="Spatafora J.W."/>
            <person name="Crous P.W."/>
            <person name="Grigoriev I.V."/>
        </authorList>
    </citation>
    <scope>NUCLEOTIDE SEQUENCE</scope>
    <source>
        <strain evidence="8">CBS 342.82</strain>
    </source>
</reference>
<reference evidence="8" key="2">
    <citation type="submission" date="2020-04" db="EMBL/GenBank/DDBJ databases">
        <authorList>
            <consortium name="NCBI Genome Project"/>
        </authorList>
    </citation>
    <scope>NUCLEOTIDE SEQUENCE</scope>
    <source>
        <strain evidence="8">CBS 342.82</strain>
    </source>
</reference>
<keyword evidence="7" id="KW-1185">Reference proteome</keyword>
<reference evidence="8" key="3">
    <citation type="submission" date="2025-08" db="UniProtKB">
        <authorList>
            <consortium name="RefSeq"/>
        </authorList>
    </citation>
    <scope>IDENTIFICATION</scope>
    <source>
        <strain evidence="8">CBS 342.82</strain>
    </source>
</reference>
<keyword evidence="3" id="KW-0729">SH3-binding</keyword>
<dbReference type="GeneID" id="54358604"/>
<dbReference type="Proteomes" id="UP000504637">
    <property type="component" value="Unplaced"/>
</dbReference>
<dbReference type="AlphaFoldDB" id="A0A6J3MCQ8"/>
<evidence type="ECO:0000259" key="6">
    <source>
        <dbReference type="PROSITE" id="PS51335"/>
    </source>
</evidence>
<evidence type="ECO:0000256" key="1">
    <source>
        <dbReference type="ARBA" id="ARBA00022703"/>
    </source>
</evidence>
<organism evidence="8">
    <name type="scientific">Dissoconium aciculare CBS 342.82</name>
    <dbReference type="NCBI Taxonomy" id="1314786"/>
    <lineage>
        <taxon>Eukaryota</taxon>
        <taxon>Fungi</taxon>
        <taxon>Dikarya</taxon>
        <taxon>Ascomycota</taxon>
        <taxon>Pezizomycotina</taxon>
        <taxon>Dothideomycetes</taxon>
        <taxon>Dothideomycetidae</taxon>
        <taxon>Mycosphaerellales</taxon>
        <taxon>Dissoconiaceae</taxon>
        <taxon>Dissoconium</taxon>
    </lineage>
</organism>
<proteinExistence type="predicted"/>
<dbReference type="PROSITE" id="PS51335">
    <property type="entry name" value="ELMO"/>
    <property type="match status" value="1"/>
</dbReference>
<comment type="function">
    <text evidence="4">Involved in cytoskeletal rearrangements required for phagocytosis of apoptotic cells and cell motility. Acts in association with DOCK1 and CRK. Was initially proposed to be required in complex with DOCK1 to activate Rac Rho small GTPases. May enhance the guanine nucleotide exchange factor (GEF) activity of DOCK1.</text>
</comment>
<dbReference type="InterPro" id="IPR011989">
    <property type="entry name" value="ARM-like"/>
</dbReference>
<dbReference type="GO" id="GO:0017124">
    <property type="term" value="F:SH3 domain binding"/>
    <property type="evidence" value="ECO:0007669"/>
    <property type="project" value="UniProtKB-KW"/>
</dbReference>
<dbReference type="Gene3D" id="2.30.29.30">
    <property type="entry name" value="Pleckstrin-homology domain (PH domain)/Phosphotyrosine-binding domain (PTB)"/>
    <property type="match status" value="1"/>
</dbReference>
<evidence type="ECO:0000256" key="2">
    <source>
        <dbReference type="ARBA" id="ARBA00022907"/>
    </source>
</evidence>
<keyword evidence="2" id="KW-0581">Phagocytosis</keyword>
<feature type="domain" description="ELMO" evidence="6">
    <location>
        <begin position="246"/>
        <end position="424"/>
    </location>
</feature>
<gene>
    <name evidence="8" type="ORF">K489DRAFT_311730</name>
</gene>
<accession>A0A6J3MCQ8</accession>
<evidence type="ECO:0000256" key="5">
    <source>
        <dbReference type="SAM" id="MobiDB-lite"/>
    </source>
</evidence>
<evidence type="ECO:0000313" key="7">
    <source>
        <dbReference type="Proteomes" id="UP000504637"/>
    </source>
</evidence>
<dbReference type="PANTHER" id="PTHR12771">
    <property type="entry name" value="ENGULFMENT AND CELL MOTILITY"/>
    <property type="match status" value="1"/>
</dbReference>
<dbReference type="GO" id="GO:0006915">
    <property type="term" value="P:apoptotic process"/>
    <property type="evidence" value="ECO:0007669"/>
    <property type="project" value="UniProtKB-KW"/>
</dbReference>
<name>A0A6J3MCQ8_9PEZI</name>
<dbReference type="OrthoDB" id="28413at2759"/>
<dbReference type="InterPro" id="IPR006816">
    <property type="entry name" value="ELMO_dom"/>
</dbReference>
<evidence type="ECO:0000313" key="8">
    <source>
        <dbReference type="RefSeq" id="XP_033462846.1"/>
    </source>
</evidence>
<dbReference type="PANTHER" id="PTHR12771:SF56">
    <property type="entry name" value="CED-12"/>
    <property type="match status" value="1"/>
</dbReference>
<protein>
    <recommendedName>
        <fullName evidence="6">ELMO domain-containing protein</fullName>
    </recommendedName>
</protein>